<dbReference type="EMBL" id="DS268407">
    <property type="protein sequence ID" value="EFO82418.1"/>
    <property type="molecule type" value="Genomic_DNA"/>
</dbReference>
<dbReference type="Proteomes" id="UP000008281">
    <property type="component" value="Unassembled WGS sequence"/>
</dbReference>
<dbReference type="CTD" id="9822496"/>
<evidence type="ECO:0000256" key="1">
    <source>
        <dbReference type="SAM" id="SignalP"/>
    </source>
</evidence>
<dbReference type="KEGG" id="crq:GCK72_024804"/>
<protein>
    <submittedName>
        <fullName evidence="2">Uncharacterized protein</fullName>
    </submittedName>
</protein>
<keyword evidence="3" id="KW-1185">Reference proteome</keyword>
<dbReference type="HOGENOM" id="CLU_2833626_0_0_1"/>
<sequence length="66" mass="7501">MLTISFCLLLSFFYLSAVIDPSSYAAEQIEIVLADKVQYFADLLNTTPQTGMHADHLLFIFFKYSS</sequence>
<reference evidence="2" key="1">
    <citation type="submission" date="2007-07" db="EMBL/GenBank/DDBJ databases">
        <title>PCAP assembly of the Caenorhabditis remanei genome.</title>
        <authorList>
            <consortium name="The Caenorhabditis remanei Sequencing Consortium"/>
            <person name="Wilson R.K."/>
        </authorList>
    </citation>
    <scope>NUCLEOTIDE SEQUENCE [LARGE SCALE GENOMIC DNA]</scope>
    <source>
        <strain evidence="2">PB4641</strain>
    </source>
</reference>
<evidence type="ECO:0000313" key="3">
    <source>
        <dbReference type="Proteomes" id="UP000008281"/>
    </source>
</evidence>
<dbReference type="InParanoid" id="E3LCN0"/>
<feature type="signal peptide" evidence="1">
    <location>
        <begin position="1"/>
        <end position="17"/>
    </location>
</feature>
<gene>
    <name evidence="2" type="ORF">CRE_00521</name>
</gene>
<accession>E3LCN0</accession>
<name>E3LCN0_CAERE</name>
<dbReference type="OrthoDB" id="5833548at2759"/>
<dbReference type="eggNOG" id="ENOG502SW0Z">
    <property type="taxonomic scope" value="Eukaryota"/>
</dbReference>
<keyword evidence="1" id="KW-0732">Signal</keyword>
<organism evidence="3">
    <name type="scientific">Caenorhabditis remanei</name>
    <name type="common">Caenorhabditis vulgaris</name>
    <dbReference type="NCBI Taxonomy" id="31234"/>
    <lineage>
        <taxon>Eukaryota</taxon>
        <taxon>Metazoa</taxon>
        <taxon>Ecdysozoa</taxon>
        <taxon>Nematoda</taxon>
        <taxon>Chromadorea</taxon>
        <taxon>Rhabditida</taxon>
        <taxon>Rhabditina</taxon>
        <taxon>Rhabditomorpha</taxon>
        <taxon>Rhabditoidea</taxon>
        <taxon>Rhabditidae</taxon>
        <taxon>Peloderinae</taxon>
        <taxon>Caenorhabditis</taxon>
    </lineage>
</organism>
<dbReference type="AlphaFoldDB" id="E3LCN0"/>
<feature type="chain" id="PRO_5003172597" evidence="1">
    <location>
        <begin position="18"/>
        <end position="66"/>
    </location>
</feature>
<dbReference type="GeneID" id="9822496"/>
<dbReference type="RefSeq" id="XP_003117820.2">
    <property type="nucleotide sequence ID" value="XM_003117772.2"/>
</dbReference>
<proteinExistence type="predicted"/>
<evidence type="ECO:0000313" key="2">
    <source>
        <dbReference type="EMBL" id="EFO82418.1"/>
    </source>
</evidence>